<keyword evidence="8 12" id="KW-0472">Membrane</keyword>
<evidence type="ECO:0000256" key="12">
    <source>
        <dbReference type="HAMAP-Rule" id="MF_00454"/>
    </source>
</evidence>
<dbReference type="PANTHER" id="PTHR28259">
    <property type="entry name" value="FLUORIDE EXPORT PROTEIN 1-RELATED"/>
    <property type="match status" value="1"/>
</dbReference>
<comment type="subcellular location">
    <subcellularLocation>
        <location evidence="1 12">Cell membrane</location>
        <topology evidence="1 12">Multi-pass membrane protein</topology>
    </subcellularLocation>
</comment>
<keyword evidence="5 12" id="KW-1133">Transmembrane helix</keyword>
<dbReference type="EMBL" id="CP097649">
    <property type="protein sequence ID" value="URI16999.1"/>
    <property type="molecule type" value="Genomic_DNA"/>
</dbReference>
<keyword evidence="7 12" id="KW-0406">Ion transport</keyword>
<feature type="transmembrane region" description="Helical" evidence="12">
    <location>
        <begin position="69"/>
        <end position="87"/>
    </location>
</feature>
<comment type="catalytic activity">
    <reaction evidence="11">
        <text>fluoride(in) = fluoride(out)</text>
        <dbReference type="Rhea" id="RHEA:76159"/>
        <dbReference type="ChEBI" id="CHEBI:17051"/>
    </reaction>
    <physiologicalReaction direction="left-to-right" evidence="11">
        <dbReference type="Rhea" id="RHEA:76160"/>
    </physiologicalReaction>
</comment>
<dbReference type="InterPro" id="IPR003691">
    <property type="entry name" value="FluC"/>
</dbReference>
<comment type="function">
    <text evidence="12">Fluoride-specific ion channel. Important for reducing fluoride concentration in the cell, thus reducing its toxicity.</text>
</comment>
<evidence type="ECO:0000256" key="6">
    <source>
        <dbReference type="ARBA" id="ARBA00023053"/>
    </source>
</evidence>
<keyword evidence="12" id="KW-0813">Transport</keyword>
<evidence type="ECO:0000256" key="3">
    <source>
        <dbReference type="ARBA" id="ARBA00022519"/>
    </source>
</evidence>
<feature type="transmembrane region" description="Helical" evidence="12">
    <location>
        <begin position="32"/>
        <end position="57"/>
    </location>
</feature>
<evidence type="ECO:0000256" key="8">
    <source>
        <dbReference type="ARBA" id="ARBA00023136"/>
    </source>
</evidence>
<evidence type="ECO:0000256" key="2">
    <source>
        <dbReference type="ARBA" id="ARBA00022475"/>
    </source>
</evidence>
<evidence type="ECO:0000256" key="4">
    <source>
        <dbReference type="ARBA" id="ARBA00022692"/>
    </source>
</evidence>
<protein>
    <recommendedName>
        <fullName evidence="12">Fluoride-specific ion channel FluC</fullName>
    </recommendedName>
</protein>
<evidence type="ECO:0000256" key="7">
    <source>
        <dbReference type="ARBA" id="ARBA00023065"/>
    </source>
</evidence>
<dbReference type="Pfam" id="PF02537">
    <property type="entry name" value="CRCB"/>
    <property type="match status" value="1"/>
</dbReference>
<evidence type="ECO:0000256" key="9">
    <source>
        <dbReference type="ARBA" id="ARBA00023303"/>
    </source>
</evidence>
<comment type="similarity">
    <text evidence="10 12">Belongs to the fluoride channel Fluc/FEX (TC 1.A.43) family.</text>
</comment>
<feature type="binding site" evidence="12">
    <location>
        <position position="77"/>
    </location>
    <ligand>
        <name>Na(+)</name>
        <dbReference type="ChEBI" id="CHEBI:29101"/>
        <note>structural</note>
    </ligand>
</feature>
<dbReference type="RefSeq" id="WP_249751826.1">
    <property type="nucleotide sequence ID" value="NZ_CP097298.1"/>
</dbReference>
<keyword evidence="4 12" id="KW-0812">Transmembrane</keyword>
<keyword evidence="6 12" id="KW-0915">Sodium</keyword>
<keyword evidence="3" id="KW-0997">Cell inner membrane</keyword>
<dbReference type="PANTHER" id="PTHR28259:SF1">
    <property type="entry name" value="FLUORIDE EXPORT PROTEIN 1-RELATED"/>
    <property type="match status" value="1"/>
</dbReference>
<evidence type="ECO:0000256" key="1">
    <source>
        <dbReference type="ARBA" id="ARBA00004651"/>
    </source>
</evidence>
<feature type="transmembrane region" description="Helical" evidence="12">
    <location>
        <begin position="99"/>
        <end position="123"/>
    </location>
</feature>
<keyword evidence="12" id="KW-0479">Metal-binding</keyword>
<organism evidence="13 14">
    <name type="scientific">Brevundimonas albigilva</name>
    <dbReference type="NCBI Taxonomy" id="1312364"/>
    <lineage>
        <taxon>Bacteria</taxon>
        <taxon>Pseudomonadati</taxon>
        <taxon>Pseudomonadota</taxon>
        <taxon>Alphaproteobacteria</taxon>
        <taxon>Caulobacterales</taxon>
        <taxon>Caulobacteraceae</taxon>
        <taxon>Brevundimonas</taxon>
    </lineage>
</organism>
<keyword evidence="9 12" id="KW-0407">Ion channel</keyword>
<dbReference type="Proteomes" id="UP001055429">
    <property type="component" value="Chromosome"/>
</dbReference>
<name>A0ABY4SSV0_9CAUL</name>
<proteinExistence type="inferred from homology"/>
<evidence type="ECO:0000256" key="10">
    <source>
        <dbReference type="ARBA" id="ARBA00035120"/>
    </source>
</evidence>
<feature type="binding site" evidence="12">
    <location>
        <position position="80"/>
    </location>
    <ligand>
        <name>Na(+)</name>
        <dbReference type="ChEBI" id="CHEBI:29101"/>
        <note>structural</note>
    </ligand>
</feature>
<dbReference type="NCBIfam" id="NF010791">
    <property type="entry name" value="PRK14195.1"/>
    <property type="match status" value="1"/>
</dbReference>
<keyword evidence="14" id="KW-1185">Reference proteome</keyword>
<gene>
    <name evidence="12 13" type="primary">crcB</name>
    <name evidence="12" type="synonym">fluC</name>
    <name evidence="13" type="ORF">M8231_06330</name>
</gene>
<evidence type="ECO:0000313" key="13">
    <source>
        <dbReference type="EMBL" id="URI16999.1"/>
    </source>
</evidence>
<dbReference type="HAMAP" id="MF_00454">
    <property type="entry name" value="FluC"/>
    <property type="match status" value="1"/>
</dbReference>
<comment type="activity regulation">
    <text evidence="12">Na(+) is not transported, but it plays an essential structural role and its presence is essential for fluoride channel function.</text>
</comment>
<evidence type="ECO:0000256" key="11">
    <source>
        <dbReference type="ARBA" id="ARBA00035585"/>
    </source>
</evidence>
<evidence type="ECO:0000256" key="5">
    <source>
        <dbReference type="ARBA" id="ARBA00022989"/>
    </source>
</evidence>
<reference evidence="13" key="1">
    <citation type="submission" date="2022-05" db="EMBL/GenBank/DDBJ databases">
        <title>Brevundimonas albigilva TT17 genome sequence.</title>
        <authorList>
            <person name="Lee K."/>
            <person name="Son H."/>
        </authorList>
    </citation>
    <scope>NUCLEOTIDE SEQUENCE</scope>
    <source>
        <strain evidence="13">TT17</strain>
    </source>
</reference>
<accession>A0ABY4SSV0</accession>
<sequence>MARLLIVAAGGGLGAMARYGLGLAVGRLAPNAAWPWGTFLANIVGGLCMGLLVGWLALRGGAQQEAVRLFAAVGVLGGFTTFSSYSLEAVLMIERRQMGLAAAYVGLSVIAAMAALFVGLTIARRAFGAVL</sequence>
<evidence type="ECO:0000313" key="14">
    <source>
        <dbReference type="Proteomes" id="UP001055429"/>
    </source>
</evidence>
<keyword evidence="2 12" id="KW-1003">Cell membrane</keyword>